<dbReference type="InterPro" id="IPR037950">
    <property type="entry name" value="PgdA-like"/>
</dbReference>
<dbReference type="Gene3D" id="3.20.20.370">
    <property type="entry name" value="Glycoside hydrolase/deacetylase"/>
    <property type="match status" value="1"/>
</dbReference>
<protein>
    <recommendedName>
        <fullName evidence="3">Chitooligosaccharide deacetylase</fullName>
    </recommendedName>
    <alternativeName>
        <fullName evidence="4">Nodulation protein B</fullName>
    </alternativeName>
</protein>
<dbReference type="InterPro" id="IPR011330">
    <property type="entry name" value="Glyco_hydro/deAcase_b/a-brl"/>
</dbReference>
<dbReference type="SUPFAM" id="SSF88713">
    <property type="entry name" value="Glycoside hydrolase/deacetylase"/>
    <property type="match status" value="1"/>
</dbReference>
<dbReference type="RefSeq" id="WP_252816788.1">
    <property type="nucleotide sequence ID" value="NZ_JAMXQS010000002.1"/>
</dbReference>
<dbReference type="EMBL" id="JAMXQS010000002">
    <property type="protein sequence ID" value="MCO6049235.1"/>
    <property type="molecule type" value="Genomic_DNA"/>
</dbReference>
<name>A0ABT1C4V0_9HYPH</name>
<evidence type="ECO:0000256" key="3">
    <source>
        <dbReference type="ARBA" id="ARBA00020071"/>
    </source>
</evidence>
<dbReference type="CDD" id="cd10938">
    <property type="entry name" value="CE4_HpPgdA_like"/>
    <property type="match status" value="1"/>
</dbReference>
<evidence type="ECO:0000256" key="2">
    <source>
        <dbReference type="ARBA" id="ARBA00010973"/>
    </source>
</evidence>
<organism evidence="6 7">
    <name type="scientific">Mesorhizobium liriopis</name>
    <dbReference type="NCBI Taxonomy" id="2953882"/>
    <lineage>
        <taxon>Bacteria</taxon>
        <taxon>Pseudomonadati</taxon>
        <taxon>Pseudomonadota</taxon>
        <taxon>Alphaproteobacteria</taxon>
        <taxon>Hyphomicrobiales</taxon>
        <taxon>Phyllobacteriaceae</taxon>
        <taxon>Mesorhizobium</taxon>
    </lineage>
</organism>
<evidence type="ECO:0000313" key="6">
    <source>
        <dbReference type="EMBL" id="MCO6049235.1"/>
    </source>
</evidence>
<dbReference type="PROSITE" id="PS51677">
    <property type="entry name" value="NODB"/>
    <property type="match status" value="1"/>
</dbReference>
<evidence type="ECO:0000313" key="7">
    <source>
        <dbReference type="Proteomes" id="UP001205906"/>
    </source>
</evidence>
<accession>A0ABT1C4V0</accession>
<dbReference type="PANTHER" id="PTHR47561">
    <property type="entry name" value="POLYSACCHARIDE DEACETYLASE FAMILY PROTEIN (AFU_ORTHOLOGUE AFUA_6G05030)"/>
    <property type="match status" value="1"/>
</dbReference>
<keyword evidence="7" id="KW-1185">Reference proteome</keyword>
<comment type="function">
    <text evidence="1">Is involved in generating a small heat-stable compound (Nod), an acylated oligomer of N-acetylglucosamine, that stimulates mitosis in various plant protoplasts.</text>
</comment>
<sequence length="278" mass="31009">MTSLIWPDGHKAAASLSFDFDAETVWIAFDPENAKRPGVLSVGHYGARVGLPLILDTLKRHDVRATFFVVGQNVERYPDRVRRIVDEGHEVAVHGYTHTPPQRLTPAEEEAELVKARNLLSNLGANVRGYRSPSWDVSPATLDLLDKHGFLYSSQMMADIRPYRHAANKVIELPIQWLLDDWPFFAFASGDMARPIQSAATVEATWLEELDAVHALGGHFILTMHPQVIGRPGRIAMLDRLIGRIKERENIWFATCGEVAEYAATALARDDTVAMFGA</sequence>
<comment type="similarity">
    <text evidence="2">Belongs to the polysaccharide deacetylase family.</text>
</comment>
<dbReference type="Proteomes" id="UP001205906">
    <property type="component" value="Unassembled WGS sequence"/>
</dbReference>
<comment type="caution">
    <text evidence="6">The sequence shown here is derived from an EMBL/GenBank/DDBJ whole genome shotgun (WGS) entry which is preliminary data.</text>
</comment>
<feature type="domain" description="NodB homology" evidence="5">
    <location>
        <begin position="37"/>
        <end position="254"/>
    </location>
</feature>
<gene>
    <name evidence="6" type="ORF">NGM99_05455</name>
</gene>
<reference evidence="6 7" key="1">
    <citation type="submission" date="2022-06" db="EMBL/GenBank/DDBJ databases">
        <title>Mesorhizobium sp. strain RP14 Genome sequencing and assembly.</title>
        <authorList>
            <person name="Kim I."/>
        </authorList>
    </citation>
    <scope>NUCLEOTIDE SEQUENCE [LARGE SCALE GENOMIC DNA]</scope>
    <source>
        <strain evidence="7">RP14(2022)</strain>
    </source>
</reference>
<proteinExistence type="inferred from homology"/>
<dbReference type="Pfam" id="PF01522">
    <property type="entry name" value="Polysacc_deac_1"/>
    <property type="match status" value="1"/>
</dbReference>
<dbReference type="PANTHER" id="PTHR47561:SF1">
    <property type="entry name" value="POLYSACCHARIDE DEACETYLASE FAMILY PROTEIN (AFU_ORTHOLOGUE AFUA_6G05030)"/>
    <property type="match status" value="1"/>
</dbReference>
<evidence type="ECO:0000256" key="1">
    <source>
        <dbReference type="ARBA" id="ARBA00003236"/>
    </source>
</evidence>
<evidence type="ECO:0000259" key="5">
    <source>
        <dbReference type="PROSITE" id="PS51677"/>
    </source>
</evidence>
<evidence type="ECO:0000256" key="4">
    <source>
        <dbReference type="ARBA" id="ARBA00032976"/>
    </source>
</evidence>
<dbReference type="InterPro" id="IPR002509">
    <property type="entry name" value="NODB_dom"/>
</dbReference>